<dbReference type="EMBL" id="CM055736">
    <property type="protein sequence ID" value="KAJ8006620.1"/>
    <property type="molecule type" value="Genomic_DNA"/>
</dbReference>
<proteinExistence type="predicted"/>
<keyword evidence="2" id="KW-1185">Reference proteome</keyword>
<gene>
    <name evidence="1" type="ORF">DPEC_G00109130</name>
</gene>
<evidence type="ECO:0000313" key="2">
    <source>
        <dbReference type="Proteomes" id="UP001157502"/>
    </source>
</evidence>
<organism evidence="1 2">
    <name type="scientific">Dallia pectoralis</name>
    <name type="common">Alaska blackfish</name>
    <dbReference type="NCBI Taxonomy" id="75939"/>
    <lineage>
        <taxon>Eukaryota</taxon>
        <taxon>Metazoa</taxon>
        <taxon>Chordata</taxon>
        <taxon>Craniata</taxon>
        <taxon>Vertebrata</taxon>
        <taxon>Euteleostomi</taxon>
        <taxon>Actinopterygii</taxon>
        <taxon>Neopterygii</taxon>
        <taxon>Teleostei</taxon>
        <taxon>Protacanthopterygii</taxon>
        <taxon>Esociformes</taxon>
        <taxon>Umbridae</taxon>
        <taxon>Dallia</taxon>
    </lineage>
</organism>
<reference evidence="1" key="1">
    <citation type="submission" date="2021-05" db="EMBL/GenBank/DDBJ databases">
        <authorList>
            <person name="Pan Q."/>
            <person name="Jouanno E."/>
            <person name="Zahm M."/>
            <person name="Klopp C."/>
            <person name="Cabau C."/>
            <person name="Louis A."/>
            <person name="Berthelot C."/>
            <person name="Parey E."/>
            <person name="Roest Crollius H."/>
            <person name="Montfort J."/>
            <person name="Robinson-Rechavi M."/>
            <person name="Bouchez O."/>
            <person name="Lampietro C."/>
            <person name="Lopez Roques C."/>
            <person name="Donnadieu C."/>
            <person name="Postlethwait J."/>
            <person name="Bobe J."/>
            <person name="Dillon D."/>
            <person name="Chandos A."/>
            <person name="von Hippel F."/>
            <person name="Guiguen Y."/>
        </authorList>
    </citation>
    <scope>NUCLEOTIDE SEQUENCE</scope>
    <source>
        <strain evidence="1">YG-Jan2019</strain>
    </source>
</reference>
<comment type="caution">
    <text evidence="1">The sequence shown here is derived from an EMBL/GenBank/DDBJ whole genome shotgun (WGS) entry which is preliminary data.</text>
</comment>
<evidence type="ECO:0000313" key="1">
    <source>
        <dbReference type="EMBL" id="KAJ8006620.1"/>
    </source>
</evidence>
<dbReference type="Proteomes" id="UP001157502">
    <property type="component" value="Chromosome 9"/>
</dbReference>
<sequence length="136" mass="14866">MTPKPRKRDVDVHLSFNNAPVPTASNNGFLTVLDVSEDKEDMERLNYLTRLLAETEPPVCCRPTSRTSREQAMRIMCLAPAAASTMARSGHLAPVAGSHGLDLPPVSHYRGCDCRGGLSCTMEHEDQRCPACPMAK</sequence>
<accession>A0ACC2GT28</accession>
<protein>
    <submittedName>
        <fullName evidence="1">Uncharacterized protein</fullName>
    </submittedName>
</protein>
<name>A0ACC2GT28_DALPE</name>